<dbReference type="GO" id="GO:0046872">
    <property type="term" value="F:metal ion binding"/>
    <property type="evidence" value="ECO:0007669"/>
    <property type="project" value="UniProtKB-KW"/>
</dbReference>
<dbReference type="InterPro" id="IPR008775">
    <property type="entry name" value="Phytyl_CoA_dOase-like"/>
</dbReference>
<evidence type="ECO:0008006" key="4">
    <source>
        <dbReference type="Google" id="ProtNLM"/>
    </source>
</evidence>
<proteinExistence type="predicted"/>
<protein>
    <recommendedName>
        <fullName evidence="4">Phytanoyl-CoA dioxygenase</fullName>
    </recommendedName>
</protein>
<evidence type="ECO:0000313" key="3">
    <source>
        <dbReference type="EMBL" id="SUZ96644.1"/>
    </source>
</evidence>
<name>A0A381RZQ3_9ZZZZ</name>
<dbReference type="PANTHER" id="PTHR20883">
    <property type="entry name" value="PHYTANOYL-COA DIOXYGENASE DOMAIN CONTAINING 1"/>
    <property type="match status" value="1"/>
</dbReference>
<dbReference type="SUPFAM" id="SSF51197">
    <property type="entry name" value="Clavaminate synthase-like"/>
    <property type="match status" value="1"/>
</dbReference>
<organism evidence="3">
    <name type="scientific">marine metagenome</name>
    <dbReference type="NCBI Taxonomy" id="408172"/>
    <lineage>
        <taxon>unclassified sequences</taxon>
        <taxon>metagenomes</taxon>
        <taxon>ecological metagenomes</taxon>
    </lineage>
</organism>
<accession>A0A381RZQ3</accession>
<dbReference type="EMBL" id="UINC01002434">
    <property type="protein sequence ID" value="SUZ96644.1"/>
    <property type="molecule type" value="Genomic_DNA"/>
</dbReference>
<dbReference type="Pfam" id="PF05721">
    <property type="entry name" value="PhyH"/>
    <property type="match status" value="1"/>
</dbReference>
<dbReference type="PANTHER" id="PTHR20883:SF15">
    <property type="entry name" value="PHYTANOYL-COA DIOXYGENASE DOMAIN-CONTAINING PROTEIN 1"/>
    <property type="match status" value="1"/>
</dbReference>
<keyword evidence="2" id="KW-0408">Iron</keyword>
<evidence type="ECO:0000256" key="1">
    <source>
        <dbReference type="ARBA" id="ARBA00022723"/>
    </source>
</evidence>
<dbReference type="AlphaFoldDB" id="A0A381RZQ3"/>
<gene>
    <name evidence="3" type="ORF">METZ01_LOCUS49498</name>
</gene>
<reference evidence="3" key="1">
    <citation type="submission" date="2018-05" db="EMBL/GenBank/DDBJ databases">
        <authorList>
            <person name="Lanie J.A."/>
            <person name="Ng W.-L."/>
            <person name="Kazmierczak K.M."/>
            <person name="Andrzejewski T.M."/>
            <person name="Davidsen T.M."/>
            <person name="Wayne K.J."/>
            <person name="Tettelin H."/>
            <person name="Glass J.I."/>
            <person name="Rusch D."/>
            <person name="Podicherti R."/>
            <person name="Tsui H.-C.T."/>
            <person name="Winkler M.E."/>
        </authorList>
    </citation>
    <scope>NUCLEOTIDE SEQUENCE</scope>
</reference>
<evidence type="ECO:0000256" key="2">
    <source>
        <dbReference type="ARBA" id="ARBA00023004"/>
    </source>
</evidence>
<sequence length="267" mass="29658">MPTNTAIPVFQSSDDLNLVKEALDESGCAVIRNAQSLEATQTVKGELVESMGETRFQEEDSAEDFYPAKTQRLPALIARSKSAQRMATHPTIQSLCEHHLGDNCERFQLHVSAAINIGPGARKQVLHREEDAFPFFEIPRPNLVIATMWAMSDFTLSNGATLLVPGSHRWEADRQATADEIAQAEMPEGSVMIWLGGTLHAAGANNSKEWRYGITLSYSLGWLRQEENQYLDLPPSLAKNMSDEVRELVGYPMHGSLGFYDPRIAKI</sequence>
<keyword evidence="1" id="KW-0479">Metal-binding</keyword>
<dbReference type="Gene3D" id="2.60.120.620">
    <property type="entry name" value="q2cbj1_9rhob like domain"/>
    <property type="match status" value="1"/>
</dbReference>